<dbReference type="PANTHER" id="PTHR32063:SF13">
    <property type="entry name" value="MULTIDRUG EFFLUX PUMP SUBUNIT ACRB-RELATED"/>
    <property type="match status" value="1"/>
</dbReference>
<keyword evidence="5" id="KW-0997">Cell inner membrane</keyword>
<comment type="subcellular location">
    <subcellularLocation>
        <location evidence="1">Cell inner membrane</location>
        <topology evidence="1">Multi-pass membrane protein</topology>
    </subcellularLocation>
</comment>
<keyword evidence="8 9" id="KW-0472">Membrane</keyword>
<evidence type="ECO:0000256" key="8">
    <source>
        <dbReference type="ARBA" id="ARBA00023136"/>
    </source>
</evidence>
<evidence type="ECO:0000313" key="11">
    <source>
        <dbReference type="Proteomes" id="UP000186074"/>
    </source>
</evidence>
<gene>
    <name evidence="10" type="ORF">LPB137_07905</name>
</gene>
<sequence length="1046" mass="114902">MISTYFIKNPVFTSVISIIIFLTGLLAIKNLPVEQYPQVSPPQIIVSTTYAGASAQTIAQTVVAPLEESLNGVENMIYMESTTSDDGTASISIFFEVGTDKQDAKVNVNNRVQTVLSTMPTVVQSQGLNVRERSASMLKVYALISPDNSKDTLFLSNYAKNNIVDELKRIKGVGDVVIFGEKEYAMRVWIDPDKLVSFNLTAAEVITKIKDQNEQYAAGKFGQEPTASKQMFTYTLQTPNRFENAEQFANIILKSDERGRNVLLKDVSTVELGAASYSRKPLYNGKNAIPFGIFLQSGANALDTDAAINTKISEIEKIFPDGVAYKVPYETLSFIKISINEVVNTFIEAMILVMLIIYIFLQNWRATLIPILAVPISIVGAFAGMYALGYSINLLTLFGLVLAIGIVVDDAIIVIENVEKHMSDGMSPKDATMKAMQEVSGALVAIVLVLSAVFLPVAFLGGLSGVMYKQFAVTIAISVAISGFVALTLTPALCTLLLKPNHGEPNFFFRWFNRMFESLSNGYAKLVKFVIKLSVVFLVIYAAIVYVTYSEYGKMNTSLVPTEDQGNVFILSYNPPGSSLTRTEKLAGQIYDTVTQNPNVEQVFQIPGMDFGTFTNRTNAMITFVDMKDWSQRLNPDQQTPFLAKKFTGQLMQTTSEGFSFGVVPSPIPGMSMTGGFDMYVQARNSTDILELNKYVSEIVKKANANPSLTGVRTTLNVNTPKYKMEVDYQKAFSKGVTTSDIFTALNASLADKYVNDFTLNGKNYNVVIESLQKYRENPENLNKIFVRGSNGELLPITSFVAIKKTTGTDIITRMNMFQSAKISGSPSVGVSSSEALNVIEKISKEVLPSDYSIAWTGTAYQEKELSTNSSLAFIAGIIFLYLVLSALYERWFLPIAIVFAVPFAVLGSIEATVWRELSNDIYFQVGLLVLIGLSAKNAILIVEFALHKRKEGMKLVDAAVEAAKLRLRPIIMTSLAFTIGVVPLAISQGAGAASRHSIGTGVIGGMLAATFIAIIFIPMFYYVVEKLTNSDEKMEKKRLLEDKES</sequence>
<dbReference type="SUPFAM" id="SSF82693">
    <property type="entry name" value="Multidrug efflux transporter AcrB pore domain, PN1, PN2, PC1 and PC2 subdomains"/>
    <property type="match status" value="4"/>
</dbReference>
<dbReference type="InterPro" id="IPR004764">
    <property type="entry name" value="MdtF-like"/>
</dbReference>
<evidence type="ECO:0000313" key="10">
    <source>
        <dbReference type="EMBL" id="APW65781.1"/>
    </source>
</evidence>
<keyword evidence="4" id="KW-1003">Cell membrane</keyword>
<evidence type="ECO:0000256" key="7">
    <source>
        <dbReference type="ARBA" id="ARBA00022989"/>
    </source>
</evidence>
<dbReference type="STRING" id="1850254.LPB137_07905"/>
<evidence type="ECO:0000256" key="5">
    <source>
        <dbReference type="ARBA" id="ARBA00022519"/>
    </source>
</evidence>
<feature type="transmembrane region" description="Helical" evidence="9">
    <location>
        <begin position="892"/>
        <end position="910"/>
    </location>
</feature>
<dbReference type="GO" id="GO:0009636">
    <property type="term" value="P:response to toxic substance"/>
    <property type="evidence" value="ECO:0007669"/>
    <property type="project" value="UniProtKB-ARBA"/>
</dbReference>
<evidence type="ECO:0000256" key="1">
    <source>
        <dbReference type="ARBA" id="ARBA00004429"/>
    </source>
</evidence>
<dbReference type="SUPFAM" id="SSF82714">
    <property type="entry name" value="Multidrug efflux transporter AcrB TolC docking domain, DN and DC subdomains"/>
    <property type="match status" value="2"/>
</dbReference>
<dbReference type="Gene3D" id="3.30.2090.10">
    <property type="entry name" value="Multidrug efflux transporter AcrB TolC docking domain, DN and DC subdomains"/>
    <property type="match status" value="2"/>
</dbReference>
<reference evidence="10 11" key="1">
    <citation type="submission" date="2017-01" db="EMBL/GenBank/DDBJ databases">
        <title>Genome sequencing of Arcobacter sp. LPB0137.</title>
        <authorList>
            <person name="Lee G.-W."/>
            <person name="Yi H."/>
        </authorList>
    </citation>
    <scope>NUCLEOTIDE SEQUENCE [LARGE SCALE GENOMIC DNA]</scope>
    <source>
        <strain evidence="10 11">LPB0137</strain>
    </source>
</reference>
<keyword evidence="7 9" id="KW-1133">Transmembrane helix</keyword>
<dbReference type="PRINTS" id="PR00702">
    <property type="entry name" value="ACRIFLAVINRP"/>
</dbReference>
<dbReference type="SUPFAM" id="SSF82866">
    <property type="entry name" value="Multidrug efflux transporter AcrB transmembrane domain"/>
    <property type="match status" value="2"/>
</dbReference>
<evidence type="ECO:0000256" key="2">
    <source>
        <dbReference type="ARBA" id="ARBA00010942"/>
    </source>
</evidence>
<dbReference type="Pfam" id="PF00873">
    <property type="entry name" value="ACR_tran"/>
    <property type="match status" value="1"/>
</dbReference>
<dbReference type="GO" id="GO:0042910">
    <property type="term" value="F:xenobiotic transmembrane transporter activity"/>
    <property type="evidence" value="ECO:0007669"/>
    <property type="project" value="TreeGrafter"/>
</dbReference>
<dbReference type="InterPro" id="IPR027463">
    <property type="entry name" value="AcrB_DN_DC_subdom"/>
</dbReference>
<accession>A0A1P8KMK1</accession>
<feature type="transmembrane region" description="Helical" evidence="9">
    <location>
        <begin position="439"/>
        <end position="459"/>
    </location>
</feature>
<feature type="transmembrane region" description="Helical" evidence="9">
    <location>
        <begin position="471"/>
        <end position="498"/>
    </location>
</feature>
<proteinExistence type="inferred from homology"/>
<dbReference type="NCBIfam" id="NF000282">
    <property type="entry name" value="RND_permease_1"/>
    <property type="match status" value="1"/>
</dbReference>
<dbReference type="Gene3D" id="3.30.70.1440">
    <property type="entry name" value="Multidrug efflux transporter AcrB pore domain"/>
    <property type="match status" value="1"/>
</dbReference>
<dbReference type="Gene3D" id="3.30.70.1430">
    <property type="entry name" value="Multidrug efflux transporter AcrB pore domain"/>
    <property type="match status" value="2"/>
</dbReference>
<dbReference type="PANTHER" id="PTHR32063">
    <property type="match status" value="1"/>
</dbReference>
<dbReference type="OrthoDB" id="9759330at2"/>
<dbReference type="GO" id="GO:0005886">
    <property type="term" value="C:plasma membrane"/>
    <property type="evidence" value="ECO:0007669"/>
    <property type="project" value="UniProtKB-SubCell"/>
</dbReference>
<keyword evidence="3" id="KW-0813">Transport</keyword>
<evidence type="ECO:0000256" key="3">
    <source>
        <dbReference type="ARBA" id="ARBA00022448"/>
    </source>
</evidence>
<dbReference type="GO" id="GO:0015562">
    <property type="term" value="F:efflux transmembrane transporter activity"/>
    <property type="evidence" value="ECO:0007669"/>
    <property type="project" value="InterPro"/>
</dbReference>
<dbReference type="NCBIfam" id="TIGR00915">
    <property type="entry name" value="2A0602"/>
    <property type="match status" value="1"/>
</dbReference>
<dbReference type="EMBL" id="CP019070">
    <property type="protein sequence ID" value="APW65781.1"/>
    <property type="molecule type" value="Genomic_DNA"/>
</dbReference>
<dbReference type="Gene3D" id="3.30.70.1320">
    <property type="entry name" value="Multidrug efflux transporter AcrB pore domain like"/>
    <property type="match status" value="1"/>
</dbReference>
<feature type="transmembrane region" description="Helical" evidence="9">
    <location>
        <begin position="968"/>
        <end position="987"/>
    </location>
</feature>
<dbReference type="FunFam" id="1.20.1640.10:FF:000001">
    <property type="entry name" value="Efflux pump membrane transporter"/>
    <property type="match status" value="1"/>
</dbReference>
<keyword evidence="11" id="KW-1185">Reference proteome</keyword>
<organism evidence="10 11">
    <name type="scientific">Poseidonibacter parvus</name>
    <dbReference type="NCBI Taxonomy" id="1850254"/>
    <lineage>
        <taxon>Bacteria</taxon>
        <taxon>Pseudomonadati</taxon>
        <taxon>Campylobacterota</taxon>
        <taxon>Epsilonproteobacteria</taxon>
        <taxon>Campylobacterales</taxon>
        <taxon>Arcobacteraceae</taxon>
        <taxon>Poseidonibacter</taxon>
    </lineage>
</organism>
<evidence type="ECO:0000256" key="6">
    <source>
        <dbReference type="ARBA" id="ARBA00022692"/>
    </source>
</evidence>
<feature type="transmembrane region" description="Helical" evidence="9">
    <location>
        <begin position="394"/>
        <end position="418"/>
    </location>
</feature>
<dbReference type="InterPro" id="IPR001036">
    <property type="entry name" value="Acrflvin-R"/>
</dbReference>
<comment type="similarity">
    <text evidence="2">Belongs to the resistance-nodulation-cell division (RND) (TC 2.A.6) family.</text>
</comment>
<evidence type="ECO:0000256" key="4">
    <source>
        <dbReference type="ARBA" id="ARBA00022475"/>
    </source>
</evidence>
<dbReference type="AlphaFoldDB" id="A0A1P8KMK1"/>
<feature type="transmembrane region" description="Helical" evidence="9">
    <location>
        <begin position="999"/>
        <end position="1025"/>
    </location>
</feature>
<protein>
    <submittedName>
        <fullName evidence="10">RND transporter</fullName>
    </submittedName>
</protein>
<dbReference type="Gene3D" id="1.20.1640.10">
    <property type="entry name" value="Multidrug efflux transporter AcrB transmembrane domain"/>
    <property type="match status" value="2"/>
</dbReference>
<dbReference type="RefSeq" id="WP_076086732.1">
    <property type="nucleotide sequence ID" value="NZ_CP019070.1"/>
</dbReference>
<feature type="transmembrane region" description="Helical" evidence="9">
    <location>
        <begin position="342"/>
        <end position="361"/>
    </location>
</feature>
<feature type="transmembrane region" description="Helical" evidence="9">
    <location>
        <begin position="368"/>
        <end position="388"/>
    </location>
</feature>
<feature type="transmembrane region" description="Helical" evidence="9">
    <location>
        <begin position="529"/>
        <end position="549"/>
    </location>
</feature>
<dbReference type="KEGG" id="alp:LPB137_07905"/>
<feature type="transmembrane region" description="Helical" evidence="9">
    <location>
        <begin position="866"/>
        <end position="885"/>
    </location>
</feature>
<evidence type="ECO:0000256" key="9">
    <source>
        <dbReference type="SAM" id="Phobius"/>
    </source>
</evidence>
<feature type="transmembrane region" description="Helical" evidence="9">
    <location>
        <begin position="922"/>
        <end position="947"/>
    </location>
</feature>
<name>A0A1P8KMK1_9BACT</name>
<keyword evidence="6 9" id="KW-0812">Transmembrane</keyword>
<dbReference type="Proteomes" id="UP000186074">
    <property type="component" value="Chromosome"/>
</dbReference>